<protein>
    <submittedName>
        <fullName evidence="5">TetR/AcrR family transcriptional regulator</fullName>
    </submittedName>
</protein>
<dbReference type="GO" id="GO:0003700">
    <property type="term" value="F:DNA-binding transcription factor activity"/>
    <property type="evidence" value="ECO:0007669"/>
    <property type="project" value="TreeGrafter"/>
</dbReference>
<evidence type="ECO:0000313" key="5">
    <source>
        <dbReference type="EMBL" id="TMR32970.1"/>
    </source>
</evidence>
<name>A0A5S4H2D0_9ACTN</name>
<dbReference type="Proteomes" id="UP000305238">
    <property type="component" value="Unassembled WGS sequence"/>
</dbReference>
<dbReference type="GO" id="GO:0000976">
    <property type="term" value="F:transcription cis-regulatory region binding"/>
    <property type="evidence" value="ECO:0007669"/>
    <property type="project" value="TreeGrafter"/>
</dbReference>
<organism evidence="5 6">
    <name type="scientific">Actinomadura geliboluensis</name>
    <dbReference type="NCBI Taxonomy" id="882440"/>
    <lineage>
        <taxon>Bacteria</taxon>
        <taxon>Bacillati</taxon>
        <taxon>Actinomycetota</taxon>
        <taxon>Actinomycetes</taxon>
        <taxon>Streptosporangiales</taxon>
        <taxon>Thermomonosporaceae</taxon>
        <taxon>Actinomadura</taxon>
    </lineage>
</organism>
<dbReference type="InterPro" id="IPR050109">
    <property type="entry name" value="HTH-type_TetR-like_transc_reg"/>
</dbReference>
<dbReference type="EMBL" id="VCKZ01000248">
    <property type="protein sequence ID" value="TMR32970.1"/>
    <property type="molecule type" value="Genomic_DNA"/>
</dbReference>
<feature type="compositionally biased region" description="Low complexity" evidence="3">
    <location>
        <begin position="21"/>
        <end position="33"/>
    </location>
</feature>
<dbReference type="PANTHER" id="PTHR30055">
    <property type="entry name" value="HTH-TYPE TRANSCRIPTIONAL REGULATOR RUTR"/>
    <property type="match status" value="1"/>
</dbReference>
<dbReference type="Pfam" id="PF00440">
    <property type="entry name" value="TetR_N"/>
    <property type="match status" value="1"/>
</dbReference>
<dbReference type="AlphaFoldDB" id="A0A5S4H2D0"/>
<evidence type="ECO:0000313" key="6">
    <source>
        <dbReference type="Proteomes" id="UP000305238"/>
    </source>
</evidence>
<dbReference type="SUPFAM" id="SSF46689">
    <property type="entry name" value="Homeodomain-like"/>
    <property type="match status" value="1"/>
</dbReference>
<dbReference type="PROSITE" id="PS50977">
    <property type="entry name" value="HTH_TETR_2"/>
    <property type="match status" value="1"/>
</dbReference>
<feature type="DNA-binding region" description="H-T-H motif" evidence="2">
    <location>
        <begin position="57"/>
        <end position="76"/>
    </location>
</feature>
<feature type="domain" description="HTH tetR-type" evidence="4">
    <location>
        <begin position="34"/>
        <end position="94"/>
    </location>
</feature>
<reference evidence="5 6" key="1">
    <citation type="submission" date="2019-05" db="EMBL/GenBank/DDBJ databases">
        <title>Draft genome sequence of Actinomadura geliboluensis A8036.</title>
        <authorList>
            <person name="Saricaoglu S."/>
            <person name="Isik K."/>
        </authorList>
    </citation>
    <scope>NUCLEOTIDE SEQUENCE [LARGE SCALE GENOMIC DNA]</scope>
    <source>
        <strain evidence="5 6">A8036</strain>
    </source>
</reference>
<dbReference type="InterPro" id="IPR001647">
    <property type="entry name" value="HTH_TetR"/>
</dbReference>
<keyword evidence="1 2" id="KW-0238">DNA-binding</keyword>
<dbReference type="PANTHER" id="PTHR30055:SF239">
    <property type="entry name" value="TRANSCRIPTIONAL REGULATORY PROTEIN"/>
    <property type="match status" value="1"/>
</dbReference>
<sequence>MTSPGEPGMTPRTRTTRTRTTRTSTARTSTARTRMARRDWIEAAYQELARAGERGVTINALAARLGVTKGSFYWHFTDRPELMRALLDRWAHERTDEVLGLSLGSTADPRERLRRIQALGREVAPIDRAMRLWAQHEPAAEEAVRHADRALLGHIAACLDDLGFGAEEARLRARLMLRSWVGGYLMPGEDGSDLYERTLEILLA</sequence>
<proteinExistence type="predicted"/>
<evidence type="ECO:0000256" key="1">
    <source>
        <dbReference type="ARBA" id="ARBA00023125"/>
    </source>
</evidence>
<evidence type="ECO:0000256" key="3">
    <source>
        <dbReference type="SAM" id="MobiDB-lite"/>
    </source>
</evidence>
<evidence type="ECO:0000256" key="2">
    <source>
        <dbReference type="PROSITE-ProRule" id="PRU00335"/>
    </source>
</evidence>
<keyword evidence="6" id="KW-1185">Reference proteome</keyword>
<feature type="region of interest" description="Disordered" evidence="3">
    <location>
        <begin position="1"/>
        <end position="33"/>
    </location>
</feature>
<gene>
    <name evidence="5" type="ORF">ETD96_28375</name>
</gene>
<accession>A0A5S4H2D0</accession>
<dbReference type="InterPro" id="IPR009057">
    <property type="entry name" value="Homeodomain-like_sf"/>
</dbReference>
<dbReference type="OrthoDB" id="3218408at2"/>
<comment type="caution">
    <text evidence="5">The sequence shown here is derived from an EMBL/GenBank/DDBJ whole genome shotgun (WGS) entry which is preliminary data.</text>
</comment>
<dbReference type="Gene3D" id="1.10.357.10">
    <property type="entry name" value="Tetracycline Repressor, domain 2"/>
    <property type="match status" value="1"/>
</dbReference>
<evidence type="ECO:0000259" key="4">
    <source>
        <dbReference type="PROSITE" id="PS50977"/>
    </source>
</evidence>